<dbReference type="KEGG" id="awd:AWOD_I_0875"/>
<feature type="signal peptide" evidence="1">
    <location>
        <begin position="1"/>
        <end position="19"/>
    </location>
</feature>
<protein>
    <submittedName>
        <fullName evidence="2">Putative exported protein</fullName>
    </submittedName>
</protein>
<keyword evidence="1" id="KW-0732">Signal</keyword>
<feature type="chain" id="PRO_5001857603" evidence="1">
    <location>
        <begin position="20"/>
        <end position="170"/>
    </location>
</feature>
<evidence type="ECO:0000313" key="3">
    <source>
        <dbReference type="Proteomes" id="UP000032427"/>
    </source>
</evidence>
<dbReference type="AlphaFoldDB" id="A0A090INR9"/>
<name>A0A090INR9_9GAMM</name>
<keyword evidence="3" id="KW-1185">Reference proteome</keyword>
<evidence type="ECO:0000256" key="1">
    <source>
        <dbReference type="SAM" id="SignalP"/>
    </source>
</evidence>
<dbReference type="STRING" id="80852.AWOD_I_0875"/>
<dbReference type="Proteomes" id="UP000032427">
    <property type="component" value="Chromosome 1"/>
</dbReference>
<dbReference type="EMBL" id="LN554846">
    <property type="protein sequence ID" value="CED70968.1"/>
    <property type="molecule type" value="Genomic_DNA"/>
</dbReference>
<dbReference type="PATRIC" id="fig|80852.17.peg.888"/>
<dbReference type="GeneID" id="28540444"/>
<dbReference type="HOGENOM" id="CLU_133864_0_0_6"/>
<evidence type="ECO:0000313" key="2">
    <source>
        <dbReference type="EMBL" id="CED70968.1"/>
    </source>
</evidence>
<dbReference type="OrthoDB" id="5904741at2"/>
<gene>
    <name evidence="2" type="ORF">AWOD_I_0875</name>
</gene>
<organism evidence="2 3">
    <name type="scientific">Aliivibrio wodanis</name>
    <dbReference type="NCBI Taxonomy" id="80852"/>
    <lineage>
        <taxon>Bacteria</taxon>
        <taxon>Pseudomonadati</taxon>
        <taxon>Pseudomonadota</taxon>
        <taxon>Gammaproteobacteria</taxon>
        <taxon>Vibrionales</taxon>
        <taxon>Vibrionaceae</taxon>
        <taxon>Aliivibrio</taxon>
    </lineage>
</organism>
<reference evidence="3" key="1">
    <citation type="submission" date="2014-09" db="EMBL/GenBank/DDBJ databases">
        <authorList>
            <person name="Hjerde E."/>
        </authorList>
    </citation>
    <scope>NUCLEOTIDE SEQUENCE [LARGE SCALE GENOMIC DNA]</scope>
    <source>
        <strain evidence="3">06/09/139</strain>
    </source>
</reference>
<proteinExistence type="predicted"/>
<accession>A0A090INR9</accession>
<sequence>MKLAAIILPFALLTTSVQAADTECLSNKYSQYVDASLTWYKELIAITVKKDPNLQSVGDWFLEGRQHHFELNRAAVDFYLKNDSSKVKTNQSIESWLQLDQKEIKNLASNNDELGKIAKITFDDRQAQPHKQNYELRSAFADILSHPKKIDTPLNAYNQKMTEISEINCK</sequence>